<organism evidence="2">
    <name type="scientific">Acerihabitans sp. KWT182</name>
    <dbReference type="NCBI Taxonomy" id="3157919"/>
    <lineage>
        <taxon>Bacteria</taxon>
        <taxon>Pseudomonadati</taxon>
        <taxon>Pseudomonadota</taxon>
        <taxon>Gammaproteobacteria</taxon>
        <taxon>Enterobacterales</taxon>
        <taxon>Pectobacteriaceae</taxon>
        <taxon>Acerihabitans</taxon>
    </lineage>
</organism>
<gene>
    <name evidence="2" type="ORF">ABK905_06445</name>
</gene>
<feature type="region of interest" description="Disordered" evidence="1">
    <location>
        <begin position="34"/>
        <end position="54"/>
    </location>
</feature>
<accession>A0AAU7QCK8</accession>
<evidence type="ECO:0000256" key="1">
    <source>
        <dbReference type="SAM" id="MobiDB-lite"/>
    </source>
</evidence>
<dbReference type="EMBL" id="CP157947">
    <property type="protein sequence ID" value="XBS70754.1"/>
    <property type="molecule type" value="Genomic_DNA"/>
</dbReference>
<sequence>MGAALIGVCFLARYQHLRFCREDGRLRFAVDSGETAEGETAASDDDGHAAVGRK</sequence>
<protein>
    <submittedName>
        <fullName evidence="2">Uncharacterized protein</fullName>
    </submittedName>
</protein>
<evidence type="ECO:0000313" key="2">
    <source>
        <dbReference type="EMBL" id="XBS70754.1"/>
    </source>
</evidence>
<dbReference type="AlphaFoldDB" id="A0AAU7QCK8"/>
<name>A0AAU7QCK8_9GAMM</name>
<reference evidence="2" key="1">
    <citation type="submission" date="2024-06" db="EMBL/GenBank/DDBJ databases">
        <authorList>
            <person name="Coelho C."/>
            <person name="Bento M."/>
            <person name="Garcia E."/>
            <person name="Camelo A."/>
            <person name="Brandao I."/>
            <person name="Espirito Santo C."/>
            <person name="Trovao J."/>
            <person name="Verissimo A."/>
            <person name="Costa J."/>
            <person name="Tiago I."/>
        </authorList>
    </citation>
    <scope>NUCLEOTIDE SEQUENCE</scope>
    <source>
        <strain evidence="2">KWT182</strain>
    </source>
</reference>
<proteinExistence type="predicted"/>